<keyword evidence="2" id="KW-0969">Cilium</keyword>
<dbReference type="AlphaFoldDB" id="A0A0Q2R0B5"/>
<feature type="compositionally biased region" description="Polar residues" evidence="1">
    <location>
        <begin position="19"/>
        <end position="33"/>
    </location>
</feature>
<dbReference type="OrthoDB" id="5906507at2"/>
<accession>A0A0Q2R0B5</accession>
<evidence type="ECO:0000256" key="1">
    <source>
        <dbReference type="SAM" id="MobiDB-lite"/>
    </source>
</evidence>
<sequence>MKIDASNAYFSVQQTQAKAVNDSPSTLSKQASSPEVAVSTHEQTLIAEGSAKLKALETNRTVDVASIRQQMLNGEINFDMRELANALVNSN</sequence>
<dbReference type="SUPFAM" id="SSF101498">
    <property type="entry name" value="Anti-sigma factor FlgM"/>
    <property type="match status" value="1"/>
</dbReference>
<evidence type="ECO:0000313" key="2">
    <source>
        <dbReference type="EMBL" id="KQH85589.1"/>
    </source>
</evidence>
<organism evidence="2 3">
    <name type="scientific">Vibrio furnissii</name>
    <dbReference type="NCBI Taxonomy" id="29494"/>
    <lineage>
        <taxon>Bacteria</taxon>
        <taxon>Pseudomonadati</taxon>
        <taxon>Pseudomonadota</taxon>
        <taxon>Gammaproteobacteria</taxon>
        <taxon>Vibrionales</taxon>
        <taxon>Vibrionaceae</taxon>
        <taxon>Vibrio</taxon>
    </lineage>
</organism>
<evidence type="ECO:0000313" key="3">
    <source>
        <dbReference type="Proteomes" id="UP000051221"/>
    </source>
</evidence>
<protein>
    <submittedName>
        <fullName evidence="2">Flagellar biosynthesis protein FlgM</fullName>
    </submittedName>
</protein>
<dbReference type="EMBL" id="LKHS01000010">
    <property type="protein sequence ID" value="KQH85589.1"/>
    <property type="molecule type" value="Genomic_DNA"/>
</dbReference>
<dbReference type="InParanoid" id="A0A0Q2R0B5"/>
<gene>
    <name evidence="2" type="ORF">AMR76_13900</name>
</gene>
<dbReference type="Proteomes" id="UP000051221">
    <property type="component" value="Unassembled WGS sequence"/>
</dbReference>
<dbReference type="InterPro" id="IPR035890">
    <property type="entry name" value="Anti-sigma-28_factor_FlgM_sf"/>
</dbReference>
<keyword evidence="2" id="KW-0966">Cell projection</keyword>
<reference evidence="2 3" key="1">
    <citation type="submission" date="2015-08" db="EMBL/GenBank/DDBJ databases">
        <title>Antibacterial properties of a collection of Vibrionaceae strains.</title>
        <authorList>
            <person name="Giubergia S."/>
        </authorList>
    </citation>
    <scope>NUCLEOTIDE SEQUENCE [LARGE SCALE GENOMIC DNA]</scope>
    <source>
        <strain evidence="2 3">S0821</strain>
    </source>
</reference>
<proteinExistence type="predicted"/>
<name>A0A0Q2R0B5_VIBFU</name>
<dbReference type="RefSeq" id="WP_014205306.1">
    <property type="nucleotide sequence ID" value="NZ_CP046795.1"/>
</dbReference>
<keyword evidence="2" id="KW-0282">Flagellum</keyword>
<comment type="caution">
    <text evidence="2">The sequence shown here is derived from an EMBL/GenBank/DDBJ whole genome shotgun (WGS) entry which is preliminary data.</text>
</comment>
<keyword evidence="3" id="KW-1185">Reference proteome</keyword>
<feature type="region of interest" description="Disordered" evidence="1">
    <location>
        <begin position="19"/>
        <end position="42"/>
    </location>
</feature>